<feature type="chain" id="PRO_5046437852" evidence="1">
    <location>
        <begin position="22"/>
        <end position="479"/>
    </location>
</feature>
<dbReference type="EMBL" id="JBHRTS010000002">
    <property type="protein sequence ID" value="MFC3193380.1"/>
    <property type="molecule type" value="Genomic_DNA"/>
</dbReference>
<evidence type="ECO:0000313" key="2">
    <source>
        <dbReference type="EMBL" id="MFC3193380.1"/>
    </source>
</evidence>
<evidence type="ECO:0000313" key="3">
    <source>
        <dbReference type="Proteomes" id="UP001595533"/>
    </source>
</evidence>
<dbReference type="RefSeq" id="WP_077410064.1">
    <property type="nucleotide sequence ID" value="NZ_JBHRTS010000002.1"/>
</dbReference>
<name>A0ABV7J5M8_9GAMM</name>
<sequence>MNLNHKAMALLIIMHPWSSFAECVADIHIEQLDHHYKRGLITVLERGNPNPLINSAEVQANQSITTTIPDQLLKTIDVVIHNTGSDTDSELTFLYVWPCDQTSTVLHKLKNSTGSASEVRSLWNSDSMNNPEDVNAAALSFAKALSSALERHHVRPNGQHQYDLISTYMVLKSFEQYAEMSKTPLALSQQLRMFANKLLRQLDNRAISRHNLSEIEEQGKRLASRVLYQKIYYLKTWNQISAFNDPLKKHQLLVHFYDSIDSESDSPELLNHIGQTLESIMNLRAKALNVLQTAQASANDISKAVQLDFDDNRELIKEKMMESPEQAEQARQELNTLYLKTLKQIDALNDPLKKHQLLAHYSDSINSESDSAEIYNHIAETPISIMNQRADALNDLNTAQISSNEMTRAVQLDLDDTRKLIEDMMMEYPHQGERVKQELNILQYEPMIDRMPDRAQSDLLKGELATIKSLVDKKKHDQL</sequence>
<dbReference type="Proteomes" id="UP001595533">
    <property type="component" value="Unassembled WGS sequence"/>
</dbReference>
<accession>A0ABV7J5M8</accession>
<comment type="caution">
    <text evidence="2">The sequence shown here is derived from an EMBL/GenBank/DDBJ whole genome shotgun (WGS) entry which is preliminary data.</text>
</comment>
<gene>
    <name evidence="2" type="ORF">ACFODZ_03885</name>
</gene>
<evidence type="ECO:0000256" key="1">
    <source>
        <dbReference type="SAM" id="SignalP"/>
    </source>
</evidence>
<keyword evidence="1" id="KW-0732">Signal</keyword>
<reference evidence="3" key="1">
    <citation type="journal article" date="2019" name="Int. J. Syst. Evol. Microbiol.">
        <title>The Global Catalogue of Microorganisms (GCM) 10K type strain sequencing project: providing services to taxonomists for standard genome sequencing and annotation.</title>
        <authorList>
            <consortium name="The Broad Institute Genomics Platform"/>
            <consortium name="The Broad Institute Genome Sequencing Center for Infectious Disease"/>
            <person name="Wu L."/>
            <person name="Ma J."/>
        </authorList>
    </citation>
    <scope>NUCLEOTIDE SEQUENCE [LARGE SCALE GENOMIC DNA]</scope>
    <source>
        <strain evidence="3">KCTC 42953</strain>
    </source>
</reference>
<proteinExistence type="predicted"/>
<feature type="signal peptide" evidence="1">
    <location>
        <begin position="1"/>
        <end position="21"/>
    </location>
</feature>
<protein>
    <submittedName>
        <fullName evidence="2">Uncharacterized protein</fullName>
    </submittedName>
</protein>
<organism evidence="2 3">
    <name type="scientific">Marinicella sediminis</name>
    <dbReference type="NCBI Taxonomy" id="1792834"/>
    <lineage>
        <taxon>Bacteria</taxon>
        <taxon>Pseudomonadati</taxon>
        <taxon>Pseudomonadota</taxon>
        <taxon>Gammaproteobacteria</taxon>
        <taxon>Lysobacterales</taxon>
        <taxon>Marinicellaceae</taxon>
        <taxon>Marinicella</taxon>
    </lineage>
</organism>
<keyword evidence="3" id="KW-1185">Reference proteome</keyword>